<sequence>MDSSLQDILKLAFNELIKDDLNKLAKQQIELLNLQNEEIASHLQSELRKVGNNKRKQTLVDCLTSTVLWRLYHSFN</sequence>
<evidence type="ECO:0000313" key="1">
    <source>
        <dbReference type="EMBL" id="CAG9323609.1"/>
    </source>
</evidence>
<reference evidence="1" key="1">
    <citation type="submission" date="2021-09" db="EMBL/GenBank/DDBJ databases">
        <authorList>
            <consortium name="AG Swart"/>
            <person name="Singh M."/>
            <person name="Singh A."/>
            <person name="Seah K."/>
            <person name="Emmerich C."/>
        </authorList>
    </citation>
    <scope>NUCLEOTIDE SEQUENCE</scope>
    <source>
        <strain evidence="1">ATCC30299</strain>
    </source>
</reference>
<proteinExistence type="predicted"/>
<dbReference type="AlphaFoldDB" id="A0AAU9JRV0"/>
<name>A0AAU9JRV0_9CILI</name>
<evidence type="ECO:0000313" key="2">
    <source>
        <dbReference type="Proteomes" id="UP001162131"/>
    </source>
</evidence>
<accession>A0AAU9JRV0</accession>
<gene>
    <name evidence="1" type="ORF">BSTOLATCC_MIC34258</name>
</gene>
<comment type="caution">
    <text evidence="1">The sequence shown here is derived from an EMBL/GenBank/DDBJ whole genome shotgun (WGS) entry which is preliminary data.</text>
</comment>
<dbReference type="EMBL" id="CAJZBQ010000034">
    <property type="protein sequence ID" value="CAG9323609.1"/>
    <property type="molecule type" value="Genomic_DNA"/>
</dbReference>
<keyword evidence="2" id="KW-1185">Reference proteome</keyword>
<organism evidence="1 2">
    <name type="scientific">Blepharisma stoltei</name>
    <dbReference type="NCBI Taxonomy" id="1481888"/>
    <lineage>
        <taxon>Eukaryota</taxon>
        <taxon>Sar</taxon>
        <taxon>Alveolata</taxon>
        <taxon>Ciliophora</taxon>
        <taxon>Postciliodesmatophora</taxon>
        <taxon>Heterotrichea</taxon>
        <taxon>Heterotrichida</taxon>
        <taxon>Blepharismidae</taxon>
        <taxon>Blepharisma</taxon>
    </lineage>
</organism>
<dbReference type="Proteomes" id="UP001162131">
    <property type="component" value="Unassembled WGS sequence"/>
</dbReference>
<protein>
    <submittedName>
        <fullName evidence="1">Uncharacterized protein</fullName>
    </submittedName>
</protein>